<proteinExistence type="predicted"/>
<dbReference type="EMBL" id="KY630187">
    <property type="protein sequence ID" value="AQW89017.1"/>
    <property type="molecule type" value="Genomic_DNA"/>
</dbReference>
<name>A0A1S6UBE8_9CAUD</name>
<evidence type="ECO:0000313" key="1">
    <source>
        <dbReference type="EMBL" id="AQW89017.1"/>
    </source>
</evidence>
<protein>
    <submittedName>
        <fullName evidence="1">Uncharacterized protein</fullName>
    </submittedName>
</protein>
<dbReference type="Proteomes" id="UP000221837">
    <property type="component" value="Genome"/>
</dbReference>
<sequence>MWQVIVFFILFQIFYSIANNAFVFRSIYAFKLAQKLGWKSFFKFYFESYLVYGDAINAFEHFLPEVNDRLEKLLALALNGEAQATISWDRWGEQNYLNIQAPRNFDTNSSSISFYYLVGKINSNEKYLLSPSVFFIANKLIKKLEDKKAQEKLDSQKRTI</sequence>
<accession>A0A1S6UBE8</accession>
<gene>
    <name evidence="1" type="ORF">BF_0492</name>
</gene>
<evidence type="ECO:0000313" key="2">
    <source>
        <dbReference type="Proteomes" id="UP000221837"/>
    </source>
</evidence>
<organism evidence="1 2">
    <name type="scientific">Serratia phage BF</name>
    <dbReference type="NCBI Taxonomy" id="1962671"/>
    <lineage>
        <taxon>Viruses</taxon>
        <taxon>Duplodnaviria</taxon>
        <taxon>Heunggongvirae</taxon>
        <taxon>Uroviricota</taxon>
        <taxon>Caudoviricetes</taxon>
        <taxon>Eneladusvirus</taxon>
        <taxon>Eneladusvirus BF</taxon>
    </lineage>
</organism>
<reference evidence="1" key="1">
    <citation type="submission" date="2017-02" db="EMBL/GenBank/DDBJ databases">
        <title>Genome sequence of Serratia marcescens phage BF.</title>
        <authorList>
            <person name="Casey E."/>
            <person name="Fitzgerald B."/>
            <person name="Mahony J."/>
            <person name="Lugli G."/>
            <person name="Ventura M."/>
            <person name="van Sinderen D."/>
        </authorList>
    </citation>
    <scope>NUCLEOTIDE SEQUENCE [LARGE SCALE GENOMIC DNA]</scope>
</reference>
<keyword evidence="2" id="KW-1185">Reference proteome</keyword>
<dbReference type="OrthoDB" id="36617at10239"/>